<proteinExistence type="inferred from homology"/>
<dbReference type="InterPro" id="IPR008258">
    <property type="entry name" value="Transglycosylase_SLT_dom_1"/>
</dbReference>
<organism evidence="6 7">
    <name type="scientific">Marilutibacter maris</name>
    <dbReference type="NCBI Taxonomy" id="1605891"/>
    <lineage>
        <taxon>Bacteria</taxon>
        <taxon>Pseudomonadati</taxon>
        <taxon>Pseudomonadota</taxon>
        <taxon>Gammaproteobacteria</taxon>
        <taxon>Lysobacterales</taxon>
        <taxon>Lysobacteraceae</taxon>
        <taxon>Marilutibacter</taxon>
    </lineage>
</organism>
<dbReference type="AlphaFoldDB" id="A0A2U9TBW4"/>
<evidence type="ECO:0000256" key="3">
    <source>
        <dbReference type="SAM" id="SignalP"/>
    </source>
</evidence>
<keyword evidence="7" id="KW-1185">Reference proteome</keyword>
<dbReference type="Proteomes" id="UP000249447">
    <property type="component" value="Chromosome"/>
</dbReference>
<dbReference type="Gene3D" id="1.10.530.10">
    <property type="match status" value="1"/>
</dbReference>
<comment type="similarity">
    <text evidence="1">Belongs to the transglycosylase Slt family.</text>
</comment>
<dbReference type="Pfam" id="PF14718">
    <property type="entry name" value="SLT_L"/>
    <property type="match status" value="1"/>
</dbReference>
<dbReference type="OrthoDB" id="92254at2"/>
<feature type="chain" id="PRO_5015934319" evidence="3">
    <location>
        <begin position="25"/>
        <end position="683"/>
    </location>
</feature>
<dbReference type="InterPro" id="IPR023346">
    <property type="entry name" value="Lysozyme-like_dom_sf"/>
</dbReference>
<dbReference type="KEGG" id="lmb:C9I47_3018"/>
<dbReference type="RefSeq" id="WP_111267711.1">
    <property type="nucleotide sequence ID" value="NZ_CP029843.1"/>
</dbReference>
<dbReference type="InterPro" id="IPR037061">
    <property type="entry name" value="Lytic_TGlycoase_superhlx_L_sf"/>
</dbReference>
<evidence type="ECO:0000256" key="2">
    <source>
        <dbReference type="ARBA" id="ARBA00022729"/>
    </source>
</evidence>
<dbReference type="SUPFAM" id="SSF53955">
    <property type="entry name" value="Lysozyme-like"/>
    <property type="match status" value="1"/>
</dbReference>
<feature type="domain" description="Transglycosylase SLT" evidence="4">
    <location>
        <begin position="508"/>
        <end position="615"/>
    </location>
</feature>
<reference evidence="6 7" key="1">
    <citation type="submission" date="2018-05" db="EMBL/GenBank/DDBJ databases">
        <title>The complete genome of Lysobacter maris HZ9B, a marine bacterium antagonistic against terrestrial plant pathogens.</title>
        <authorList>
            <person name="Zhang X.-Q."/>
        </authorList>
    </citation>
    <scope>NUCLEOTIDE SEQUENCE [LARGE SCALE GENOMIC DNA]</scope>
    <source>
        <strain evidence="6 7">HZ9B</strain>
    </source>
</reference>
<keyword evidence="2 3" id="KW-0732">Signal</keyword>
<dbReference type="Pfam" id="PF01464">
    <property type="entry name" value="SLT"/>
    <property type="match status" value="1"/>
</dbReference>
<evidence type="ECO:0000259" key="5">
    <source>
        <dbReference type="Pfam" id="PF14718"/>
    </source>
</evidence>
<dbReference type="PANTHER" id="PTHR37423:SF5">
    <property type="entry name" value="SOLUBLE LYTIC MUREIN TRANSGLYCOSYLASE"/>
    <property type="match status" value="1"/>
</dbReference>
<dbReference type="Gene3D" id="1.25.20.10">
    <property type="entry name" value="Bacterial muramidases"/>
    <property type="match status" value="1"/>
</dbReference>
<dbReference type="PANTHER" id="PTHR37423">
    <property type="entry name" value="SOLUBLE LYTIC MUREIN TRANSGLYCOSYLASE-RELATED"/>
    <property type="match status" value="1"/>
</dbReference>
<feature type="signal peptide" evidence="3">
    <location>
        <begin position="1"/>
        <end position="24"/>
    </location>
</feature>
<evidence type="ECO:0000259" key="4">
    <source>
        <dbReference type="Pfam" id="PF01464"/>
    </source>
</evidence>
<dbReference type="Gene3D" id="1.10.1240.20">
    <property type="entry name" value="Lytic transglycosylase, superhelical linker domain"/>
    <property type="match status" value="1"/>
</dbReference>
<dbReference type="GO" id="GO:0042597">
    <property type="term" value="C:periplasmic space"/>
    <property type="evidence" value="ECO:0007669"/>
    <property type="project" value="InterPro"/>
</dbReference>
<dbReference type="EMBL" id="CP029843">
    <property type="protein sequence ID" value="AWV08687.1"/>
    <property type="molecule type" value="Genomic_DNA"/>
</dbReference>
<feature type="domain" description="Lytic transglycosylase superhelical linker" evidence="5">
    <location>
        <begin position="428"/>
        <end position="482"/>
    </location>
</feature>
<dbReference type="InterPro" id="IPR012289">
    <property type="entry name" value="Lytic_TGlycosylase_superhlx_L"/>
</dbReference>
<dbReference type="SUPFAM" id="SSF48435">
    <property type="entry name" value="Bacterial muramidases"/>
    <property type="match status" value="1"/>
</dbReference>
<name>A0A2U9TBW4_9GAMM</name>
<accession>A0A2U9TBW4</accession>
<sequence length="683" mass="75259">MIAAPSLHAALALALVAFATSACAQSAPATAAGNATANASASARASTLEPLTDPRLPRIEQAIGAAQSGQFRAVEYRDLADHPLFAWVEYASLRRGLDGLPSARAQDFLQRRGGQAAGETFRRAWLMQLARREDWSGFLAAWRDGADDTPLACHKLHAEQALGRAGQDWNARAQAIWLSSGRSLPNACDPVFDTLAARGGLTAELRWQRFDKATDAWQSGMMRSIARGLPADQRELANDYAAFIDSPHSRALRWPKTERSRRVASQGLARLGKADPDRAEQQLPQYAQALQFDDADRGRALYQIALWTVASYLPDSARRLNAVPEASYDPRLHEWRVREALSRSDWGAALTAIGKMGAEQRGESRWRYFEARLREKTGDGAAAQRLYRQTATESDFHGFLAADRAGLPYTLCPLQPRPDAAAVAKVTGDPALGRAVSLMRLEKIGWAVAEWKDALSRFSDAERLIAVEYAQANGWFDRAVFGLQLSNPDERRLYDLRFPLHHDATLRREAAKNRLDPAWVAAEIRAESTFNPRARSQANALGLMQILPATGAAVAAKLGLPWGGAASLYDADTNIILGSAYLRQMMDENGGQPYFAIAGYNAGPTPLLRWRTQRPGMDPDFWIETVSYRETREYIARVLAFSVIYDWKLDGDALRLEDRIRGRTQGPRKGFVCAAAGAEGANR</sequence>
<protein>
    <submittedName>
        <fullName evidence="6">Lytic murein transglycosylase</fullName>
    </submittedName>
</protein>
<evidence type="ECO:0000313" key="6">
    <source>
        <dbReference type="EMBL" id="AWV08687.1"/>
    </source>
</evidence>
<evidence type="ECO:0000313" key="7">
    <source>
        <dbReference type="Proteomes" id="UP000249447"/>
    </source>
</evidence>
<gene>
    <name evidence="6" type="ORF">C9I47_3018</name>
</gene>
<dbReference type="CDD" id="cd13401">
    <property type="entry name" value="Slt70-like"/>
    <property type="match status" value="1"/>
</dbReference>
<dbReference type="GO" id="GO:0004553">
    <property type="term" value="F:hydrolase activity, hydrolyzing O-glycosyl compounds"/>
    <property type="evidence" value="ECO:0007669"/>
    <property type="project" value="InterPro"/>
</dbReference>
<dbReference type="InterPro" id="IPR008939">
    <property type="entry name" value="Lytic_TGlycosylase_superhlx_U"/>
</dbReference>
<evidence type="ECO:0000256" key="1">
    <source>
        <dbReference type="ARBA" id="ARBA00007734"/>
    </source>
</evidence>